<dbReference type="GO" id="GO:0005737">
    <property type="term" value="C:cytoplasm"/>
    <property type="evidence" value="ECO:0007669"/>
    <property type="project" value="InterPro"/>
</dbReference>
<gene>
    <name evidence="1" type="ORF">METZ01_LOCUS200031</name>
</gene>
<dbReference type="SUPFAM" id="SSF55681">
    <property type="entry name" value="Class II aaRS and biotin synthetases"/>
    <property type="match status" value="1"/>
</dbReference>
<dbReference type="Gene3D" id="3.30.930.10">
    <property type="entry name" value="Bira Bifunctional Protein, Domain 2"/>
    <property type="match status" value="1"/>
</dbReference>
<dbReference type="GO" id="GO:0017101">
    <property type="term" value="C:aminoacyl-tRNA synthetase multienzyme complex"/>
    <property type="evidence" value="ECO:0007669"/>
    <property type="project" value="TreeGrafter"/>
</dbReference>
<dbReference type="PANTHER" id="PTHR43382">
    <property type="entry name" value="PROLYL-TRNA SYNTHETASE"/>
    <property type="match status" value="1"/>
</dbReference>
<evidence type="ECO:0000313" key="1">
    <source>
        <dbReference type="EMBL" id="SVB47177.1"/>
    </source>
</evidence>
<proteinExistence type="predicted"/>
<dbReference type="GO" id="GO:0006433">
    <property type="term" value="P:prolyl-tRNA aminoacylation"/>
    <property type="evidence" value="ECO:0007669"/>
    <property type="project" value="InterPro"/>
</dbReference>
<dbReference type="GO" id="GO:0005524">
    <property type="term" value="F:ATP binding"/>
    <property type="evidence" value="ECO:0007669"/>
    <property type="project" value="InterPro"/>
</dbReference>
<protein>
    <recommendedName>
        <fullName evidence="2">Proline--tRNA ligase</fullName>
    </recommendedName>
</protein>
<dbReference type="InterPro" id="IPR004499">
    <property type="entry name" value="Pro-tRNA-ligase_IIa_arc-type"/>
</dbReference>
<accession>A0A382EBD5</accession>
<name>A0A382EBD5_9ZZZZ</name>
<sequence>MSKEVGITVSKNEDFSEWYTQVIIKAELADYAPVKGLIVLRPDGYSIWESIKESLDKKLKET</sequence>
<dbReference type="PANTHER" id="PTHR43382:SF2">
    <property type="entry name" value="BIFUNCTIONAL GLUTAMATE_PROLINE--TRNA LIGASE"/>
    <property type="match status" value="1"/>
</dbReference>
<dbReference type="EMBL" id="UINC01043316">
    <property type="protein sequence ID" value="SVB47177.1"/>
    <property type="molecule type" value="Genomic_DNA"/>
</dbReference>
<organism evidence="1">
    <name type="scientific">marine metagenome</name>
    <dbReference type="NCBI Taxonomy" id="408172"/>
    <lineage>
        <taxon>unclassified sequences</taxon>
        <taxon>metagenomes</taxon>
        <taxon>ecological metagenomes</taxon>
    </lineage>
</organism>
<evidence type="ECO:0008006" key="2">
    <source>
        <dbReference type="Google" id="ProtNLM"/>
    </source>
</evidence>
<feature type="non-terminal residue" evidence="1">
    <location>
        <position position="62"/>
    </location>
</feature>
<dbReference type="GO" id="GO:0004827">
    <property type="term" value="F:proline-tRNA ligase activity"/>
    <property type="evidence" value="ECO:0007669"/>
    <property type="project" value="InterPro"/>
</dbReference>
<reference evidence="1" key="1">
    <citation type="submission" date="2018-05" db="EMBL/GenBank/DDBJ databases">
        <authorList>
            <person name="Lanie J.A."/>
            <person name="Ng W.-L."/>
            <person name="Kazmierczak K.M."/>
            <person name="Andrzejewski T.M."/>
            <person name="Davidsen T.M."/>
            <person name="Wayne K.J."/>
            <person name="Tettelin H."/>
            <person name="Glass J.I."/>
            <person name="Rusch D."/>
            <person name="Podicherti R."/>
            <person name="Tsui H.-C.T."/>
            <person name="Winkler M.E."/>
        </authorList>
    </citation>
    <scope>NUCLEOTIDE SEQUENCE</scope>
</reference>
<dbReference type="InterPro" id="IPR045864">
    <property type="entry name" value="aa-tRNA-synth_II/BPL/LPL"/>
</dbReference>
<dbReference type="AlphaFoldDB" id="A0A382EBD5"/>